<feature type="non-terminal residue" evidence="6">
    <location>
        <position position="1"/>
    </location>
</feature>
<reference evidence="6" key="2">
    <citation type="submission" date="2023-04" db="EMBL/GenBank/DDBJ databases">
        <authorList>
            <person name="Bu L."/>
            <person name="Lu L."/>
            <person name="Laidemitt M.R."/>
            <person name="Zhang S.M."/>
            <person name="Mutuku M."/>
            <person name="Mkoji G."/>
            <person name="Steinauer M."/>
            <person name="Loker E.S."/>
        </authorList>
    </citation>
    <scope>NUCLEOTIDE SEQUENCE</scope>
    <source>
        <strain evidence="6">KasaAsao</strain>
        <tissue evidence="6">Whole Snail</tissue>
    </source>
</reference>
<name>A0AAD8F2C8_BIOPF</name>
<evidence type="ECO:0000313" key="6">
    <source>
        <dbReference type="EMBL" id="KAK0048710.1"/>
    </source>
</evidence>
<reference evidence="6" key="1">
    <citation type="journal article" date="2023" name="PLoS Negl. Trop. Dis.">
        <title>A genome sequence for Biomphalaria pfeifferi, the major vector snail for the human-infecting parasite Schistosoma mansoni.</title>
        <authorList>
            <person name="Bu L."/>
            <person name="Lu L."/>
            <person name="Laidemitt M.R."/>
            <person name="Zhang S.M."/>
            <person name="Mutuku M."/>
            <person name="Mkoji G."/>
            <person name="Steinauer M."/>
            <person name="Loker E.S."/>
        </authorList>
    </citation>
    <scope>NUCLEOTIDE SEQUENCE</scope>
    <source>
        <strain evidence="6">KasaAsao</strain>
    </source>
</reference>
<dbReference type="PROSITE" id="PS50262">
    <property type="entry name" value="G_PROTEIN_RECEP_F1_2"/>
    <property type="match status" value="1"/>
</dbReference>
<dbReference type="Proteomes" id="UP001233172">
    <property type="component" value="Unassembled WGS sequence"/>
</dbReference>
<dbReference type="Gene3D" id="1.20.1070.10">
    <property type="entry name" value="Rhodopsin 7-helix transmembrane proteins"/>
    <property type="match status" value="1"/>
</dbReference>
<keyword evidence="2" id="KW-0812">Transmembrane</keyword>
<feature type="non-terminal residue" evidence="6">
    <location>
        <position position="58"/>
    </location>
</feature>
<evidence type="ECO:0000256" key="1">
    <source>
        <dbReference type="ARBA" id="ARBA00004370"/>
    </source>
</evidence>
<dbReference type="EMBL" id="JASAOG010000134">
    <property type="protein sequence ID" value="KAK0048710.1"/>
    <property type="molecule type" value="Genomic_DNA"/>
</dbReference>
<comment type="caution">
    <text evidence="6">The sequence shown here is derived from an EMBL/GenBank/DDBJ whole genome shotgun (WGS) entry which is preliminary data.</text>
</comment>
<dbReference type="SUPFAM" id="SSF81321">
    <property type="entry name" value="Family A G protein-coupled receptor-like"/>
    <property type="match status" value="1"/>
</dbReference>
<keyword evidence="4" id="KW-0472">Membrane</keyword>
<dbReference type="InterPro" id="IPR000276">
    <property type="entry name" value="GPCR_Rhodpsn"/>
</dbReference>
<keyword evidence="3" id="KW-1133">Transmembrane helix</keyword>
<organism evidence="6 7">
    <name type="scientific">Biomphalaria pfeifferi</name>
    <name type="common">Bloodfluke planorb</name>
    <name type="synonym">Freshwater snail</name>
    <dbReference type="NCBI Taxonomy" id="112525"/>
    <lineage>
        <taxon>Eukaryota</taxon>
        <taxon>Metazoa</taxon>
        <taxon>Spiralia</taxon>
        <taxon>Lophotrochozoa</taxon>
        <taxon>Mollusca</taxon>
        <taxon>Gastropoda</taxon>
        <taxon>Heterobranchia</taxon>
        <taxon>Euthyneura</taxon>
        <taxon>Panpulmonata</taxon>
        <taxon>Hygrophila</taxon>
        <taxon>Lymnaeoidea</taxon>
        <taxon>Planorbidae</taxon>
        <taxon>Biomphalaria</taxon>
    </lineage>
</organism>
<keyword evidence="7" id="KW-1185">Reference proteome</keyword>
<accession>A0AAD8F2C8</accession>
<evidence type="ECO:0000259" key="5">
    <source>
        <dbReference type="PROSITE" id="PS50262"/>
    </source>
</evidence>
<sequence>ICILLRAFGFYLSSYITVVIALDRYMSIEHPLKIYSSKRCKMMLFTAYSVSFAFSFPQ</sequence>
<evidence type="ECO:0000256" key="2">
    <source>
        <dbReference type="ARBA" id="ARBA00022692"/>
    </source>
</evidence>
<feature type="domain" description="G-protein coupled receptors family 1 profile" evidence="5">
    <location>
        <begin position="1"/>
        <end position="58"/>
    </location>
</feature>
<proteinExistence type="predicted"/>
<gene>
    <name evidence="6" type="ORF">Bpfe_021819</name>
</gene>
<comment type="subcellular location">
    <subcellularLocation>
        <location evidence="1">Membrane</location>
    </subcellularLocation>
</comment>
<evidence type="ECO:0000256" key="4">
    <source>
        <dbReference type="ARBA" id="ARBA00023136"/>
    </source>
</evidence>
<dbReference type="Pfam" id="PF00001">
    <property type="entry name" value="7tm_1"/>
    <property type="match status" value="1"/>
</dbReference>
<dbReference type="GO" id="GO:0016020">
    <property type="term" value="C:membrane"/>
    <property type="evidence" value="ECO:0007669"/>
    <property type="project" value="UniProtKB-SubCell"/>
</dbReference>
<dbReference type="InterPro" id="IPR017452">
    <property type="entry name" value="GPCR_Rhodpsn_7TM"/>
</dbReference>
<dbReference type="GO" id="GO:0004930">
    <property type="term" value="F:G protein-coupled receptor activity"/>
    <property type="evidence" value="ECO:0007669"/>
    <property type="project" value="InterPro"/>
</dbReference>
<keyword evidence="6" id="KW-0675">Receptor</keyword>
<protein>
    <submittedName>
        <fullName evidence="6">Gonadotropin-releasing hormone receptor</fullName>
    </submittedName>
</protein>
<evidence type="ECO:0000256" key="3">
    <source>
        <dbReference type="ARBA" id="ARBA00022989"/>
    </source>
</evidence>
<dbReference type="AlphaFoldDB" id="A0AAD8F2C8"/>
<evidence type="ECO:0000313" key="7">
    <source>
        <dbReference type="Proteomes" id="UP001233172"/>
    </source>
</evidence>